<keyword evidence="1" id="KW-1133">Transmembrane helix</keyword>
<evidence type="ECO:0000313" key="3">
    <source>
        <dbReference type="Proteomes" id="UP000008386"/>
    </source>
</evidence>
<organism evidence="2 3">
    <name type="scientific">Pyrococcus yayanosii (strain CH1 / JCM 16557)</name>
    <dbReference type="NCBI Taxonomy" id="529709"/>
    <lineage>
        <taxon>Archaea</taxon>
        <taxon>Methanobacteriati</taxon>
        <taxon>Methanobacteriota</taxon>
        <taxon>Thermococci</taxon>
        <taxon>Thermococcales</taxon>
        <taxon>Thermococcaceae</taxon>
        <taxon>Pyrococcus</taxon>
    </lineage>
</organism>
<sequence>MIAKIAHMGTKGCGRFVETQKKLKNRGLVLGITTIAANLYIFVRFKEGGSQDV</sequence>
<accession>F8AGW0</accession>
<evidence type="ECO:0000313" key="2">
    <source>
        <dbReference type="EMBL" id="AEH25251.1"/>
    </source>
</evidence>
<name>F8AGW0_PYRYC</name>
<dbReference type="HOGENOM" id="CLU_3057293_0_0_2"/>
<dbReference type="Proteomes" id="UP000008386">
    <property type="component" value="Chromosome"/>
</dbReference>
<dbReference type="STRING" id="529709.PYCH_15850"/>
<keyword evidence="1" id="KW-0472">Membrane</keyword>
<keyword evidence="1" id="KW-0812">Transmembrane</keyword>
<protein>
    <submittedName>
        <fullName evidence="2">Uncharacterized protein</fullName>
    </submittedName>
</protein>
<keyword evidence="3" id="KW-1185">Reference proteome</keyword>
<reference evidence="2 3" key="1">
    <citation type="journal article" date="2011" name="J. Bacteriol.">
        <title>Complete genome sequence of the obligate piezophilic hyperthermophilic archaeon Pyrococcus yayanosii CH1.</title>
        <authorList>
            <person name="Jun X."/>
            <person name="Lupeng L."/>
            <person name="Minjuan X."/>
            <person name="Oger P."/>
            <person name="Fengping W."/>
            <person name="Jebbar M."/>
            <person name="Xiang X."/>
        </authorList>
    </citation>
    <scope>NUCLEOTIDE SEQUENCE [LARGE SCALE GENOMIC DNA]</scope>
    <source>
        <strain evidence="3">CH1 / JCM 16557</strain>
    </source>
</reference>
<dbReference type="AlphaFoldDB" id="F8AGW0"/>
<proteinExistence type="predicted"/>
<gene>
    <name evidence="2" type="ordered locus">PYCH_15850</name>
</gene>
<feature type="transmembrane region" description="Helical" evidence="1">
    <location>
        <begin position="27"/>
        <end position="45"/>
    </location>
</feature>
<dbReference type="KEGG" id="pya:PYCH_15850"/>
<evidence type="ECO:0000256" key="1">
    <source>
        <dbReference type="SAM" id="Phobius"/>
    </source>
</evidence>
<dbReference type="EMBL" id="CP002779">
    <property type="protein sequence ID" value="AEH25251.1"/>
    <property type="molecule type" value="Genomic_DNA"/>
</dbReference>